<dbReference type="HOGENOM" id="CLU_1619880_0_0_1"/>
<evidence type="ECO:0000313" key="2">
    <source>
        <dbReference type="Proteomes" id="UP000008783"/>
    </source>
</evidence>
<dbReference type="AlphaFoldDB" id="E3K122"/>
<name>E3K122_PUCGT</name>
<dbReference type="Proteomes" id="UP000008783">
    <property type="component" value="Unassembled WGS sequence"/>
</dbReference>
<dbReference type="RefSeq" id="XP_003322416.1">
    <property type="nucleotide sequence ID" value="XM_003322368.1"/>
</dbReference>
<gene>
    <name evidence="1" type="ORF">PGTG_03953</name>
</gene>
<organism evidence="1 2">
    <name type="scientific">Puccinia graminis f. sp. tritici (strain CRL 75-36-700-3 / race SCCL)</name>
    <name type="common">Black stem rust fungus</name>
    <dbReference type="NCBI Taxonomy" id="418459"/>
    <lineage>
        <taxon>Eukaryota</taxon>
        <taxon>Fungi</taxon>
        <taxon>Dikarya</taxon>
        <taxon>Basidiomycota</taxon>
        <taxon>Pucciniomycotina</taxon>
        <taxon>Pucciniomycetes</taxon>
        <taxon>Pucciniales</taxon>
        <taxon>Pucciniaceae</taxon>
        <taxon>Puccinia</taxon>
    </lineage>
</organism>
<dbReference type="EMBL" id="DS178269">
    <property type="protein sequence ID" value="EFP77997.1"/>
    <property type="molecule type" value="Genomic_DNA"/>
</dbReference>
<protein>
    <recommendedName>
        <fullName evidence="3">No apical meristem-associated C-terminal domain-containing protein</fullName>
    </recommendedName>
</protein>
<proteinExistence type="predicted"/>
<accession>E3K122</accession>
<dbReference type="GeneID" id="10541305"/>
<dbReference type="KEGG" id="pgr:PGTG_03953"/>
<evidence type="ECO:0000313" key="1">
    <source>
        <dbReference type="EMBL" id="EFP77997.1"/>
    </source>
</evidence>
<keyword evidence="2" id="KW-1185">Reference proteome</keyword>
<dbReference type="InParanoid" id="E3K122"/>
<reference key="1">
    <citation type="submission" date="2007-01" db="EMBL/GenBank/DDBJ databases">
        <title>The Genome Sequence of Puccinia graminis f. sp. tritici Strain CRL 75-36-700-3.</title>
        <authorList>
            <consortium name="The Broad Institute Genome Sequencing Platform"/>
            <person name="Birren B."/>
            <person name="Lander E."/>
            <person name="Galagan J."/>
            <person name="Nusbaum C."/>
            <person name="Devon K."/>
            <person name="Cuomo C."/>
            <person name="Jaffe D."/>
            <person name="Butler J."/>
            <person name="Alvarez P."/>
            <person name="Gnerre S."/>
            <person name="Grabherr M."/>
            <person name="Mauceli E."/>
            <person name="Brockman W."/>
            <person name="Young S."/>
            <person name="LaButti K."/>
            <person name="Sykes S."/>
            <person name="DeCaprio D."/>
            <person name="Crawford M."/>
            <person name="Koehrsen M."/>
            <person name="Engels R."/>
            <person name="Montgomery P."/>
            <person name="Pearson M."/>
            <person name="Howarth C."/>
            <person name="Larson L."/>
            <person name="White J."/>
            <person name="Zeng Q."/>
            <person name="Kodira C."/>
            <person name="Yandava C."/>
            <person name="Alvarado L."/>
            <person name="O'Leary S."/>
            <person name="Szabo L."/>
            <person name="Dean R."/>
            <person name="Schein J."/>
        </authorList>
    </citation>
    <scope>NUCLEOTIDE SEQUENCE</scope>
    <source>
        <strain>CRL 75-36-700-3</strain>
    </source>
</reference>
<reference evidence="2" key="2">
    <citation type="journal article" date="2011" name="Proc. Natl. Acad. Sci. U.S.A.">
        <title>Obligate biotrophy features unraveled by the genomic analysis of rust fungi.</title>
        <authorList>
            <person name="Duplessis S."/>
            <person name="Cuomo C.A."/>
            <person name="Lin Y.-C."/>
            <person name="Aerts A."/>
            <person name="Tisserant E."/>
            <person name="Veneault-Fourrey C."/>
            <person name="Joly D.L."/>
            <person name="Hacquard S."/>
            <person name="Amselem J."/>
            <person name="Cantarel B.L."/>
            <person name="Chiu R."/>
            <person name="Coutinho P.M."/>
            <person name="Feau N."/>
            <person name="Field M."/>
            <person name="Frey P."/>
            <person name="Gelhaye E."/>
            <person name="Goldberg J."/>
            <person name="Grabherr M.G."/>
            <person name="Kodira C.D."/>
            <person name="Kohler A."/>
            <person name="Kuees U."/>
            <person name="Lindquist E.A."/>
            <person name="Lucas S.M."/>
            <person name="Mago R."/>
            <person name="Mauceli E."/>
            <person name="Morin E."/>
            <person name="Murat C."/>
            <person name="Pangilinan J.L."/>
            <person name="Park R."/>
            <person name="Pearson M."/>
            <person name="Quesneville H."/>
            <person name="Rouhier N."/>
            <person name="Sakthikumar S."/>
            <person name="Salamov A.A."/>
            <person name="Schmutz J."/>
            <person name="Selles B."/>
            <person name="Shapiro H."/>
            <person name="Tanguay P."/>
            <person name="Tuskan G.A."/>
            <person name="Henrissat B."/>
            <person name="Van de Peer Y."/>
            <person name="Rouze P."/>
            <person name="Ellis J.G."/>
            <person name="Dodds P.N."/>
            <person name="Schein J.E."/>
            <person name="Zhong S."/>
            <person name="Hamelin R.C."/>
            <person name="Grigoriev I.V."/>
            <person name="Szabo L.J."/>
            <person name="Martin F."/>
        </authorList>
    </citation>
    <scope>NUCLEOTIDE SEQUENCE [LARGE SCALE GENOMIC DNA]</scope>
    <source>
        <strain evidence="2">CRL 75-36-700-3 / race SCCL</strain>
    </source>
</reference>
<evidence type="ECO:0008006" key="3">
    <source>
        <dbReference type="Google" id="ProtNLM"/>
    </source>
</evidence>
<dbReference type="VEuPathDB" id="FungiDB:PGTG_03953"/>
<dbReference type="STRING" id="418459.E3K122"/>
<sequence length="164" mass="18768">MTVYADQTKGTAFSSVSAWQKVRYCQVIDPISQSQSPPLITSTVKELLETKPSMDQQHRPGSVPQAHVMDHRSRARLDRLTALTEGNAVEKEKNKISREILKIEQKKLLLREQDLVIQAAHKQSETQMNDYKLLRDLTNGQEDTEAKEVLAMMKKKIIHKWLSS</sequence>